<dbReference type="GO" id="GO:0005739">
    <property type="term" value="C:mitochondrion"/>
    <property type="evidence" value="ECO:0007669"/>
    <property type="project" value="UniProtKB-SubCell"/>
</dbReference>
<dbReference type="AlphaFoldDB" id="A0AAF0EU86"/>
<gene>
    <name evidence="7" type="ORF">MCUN1_001984</name>
</gene>
<dbReference type="InterPro" id="IPR000352">
    <property type="entry name" value="Pep_chain_release_fac_I"/>
</dbReference>
<evidence type="ECO:0000256" key="4">
    <source>
        <dbReference type="ARBA" id="ARBA00023128"/>
    </source>
</evidence>
<keyword evidence="8" id="KW-1185">Reference proteome</keyword>
<feature type="compositionally biased region" description="Basic residues" evidence="5">
    <location>
        <begin position="354"/>
        <end position="372"/>
    </location>
</feature>
<evidence type="ECO:0000256" key="3">
    <source>
        <dbReference type="ARBA" id="ARBA00022946"/>
    </source>
</evidence>
<dbReference type="SUPFAM" id="SSF75620">
    <property type="entry name" value="Release factor"/>
    <property type="match status" value="1"/>
</dbReference>
<dbReference type="EMBL" id="CP119879">
    <property type="protein sequence ID" value="WFD35135.1"/>
    <property type="molecule type" value="Genomic_DNA"/>
</dbReference>
<evidence type="ECO:0000256" key="5">
    <source>
        <dbReference type="SAM" id="MobiDB-lite"/>
    </source>
</evidence>
<dbReference type="InterPro" id="IPR052405">
    <property type="entry name" value="Mito_Transl_Release_Factor"/>
</dbReference>
<evidence type="ECO:0000256" key="2">
    <source>
        <dbReference type="ARBA" id="ARBA00010835"/>
    </source>
</evidence>
<protein>
    <recommendedName>
        <fullName evidence="6">Prokaryotic-type class I peptide chain release factors domain-containing protein</fullName>
    </recommendedName>
</protein>
<comment type="similarity">
    <text evidence="2">Belongs to the prokaryotic/mitochondrial release factor family.</text>
</comment>
<reference evidence="7" key="1">
    <citation type="submission" date="2023-03" db="EMBL/GenBank/DDBJ databases">
        <title>Mating type loci evolution in Malassezia.</title>
        <authorList>
            <person name="Coelho M.A."/>
        </authorList>
    </citation>
    <scope>NUCLEOTIDE SEQUENCE</scope>
    <source>
        <strain evidence="7">CBS 11721</strain>
    </source>
</reference>
<dbReference type="Proteomes" id="UP001219933">
    <property type="component" value="Chromosome 3"/>
</dbReference>
<dbReference type="PANTHER" id="PTHR46203">
    <property type="entry name" value="PROBABLE PEPTIDE CHAIN RELEASE FACTOR C12ORF65"/>
    <property type="match status" value="1"/>
</dbReference>
<keyword evidence="3" id="KW-0809">Transit peptide</keyword>
<comment type="subcellular location">
    <subcellularLocation>
        <location evidence="1">Mitochondrion</location>
    </subcellularLocation>
</comment>
<feature type="region of interest" description="Disordered" evidence="5">
    <location>
        <begin position="221"/>
        <end position="240"/>
    </location>
</feature>
<evidence type="ECO:0000313" key="7">
    <source>
        <dbReference type="EMBL" id="WFD35135.1"/>
    </source>
</evidence>
<dbReference type="GO" id="GO:0032543">
    <property type="term" value="P:mitochondrial translation"/>
    <property type="evidence" value="ECO:0007669"/>
    <property type="project" value="UniProtKB-ARBA"/>
</dbReference>
<sequence>MIAPAADAPREVPTPLLFLSASRWTGSSPESLYGSLLDKFSQAGFTSLVLDVDTPGSATGAEKVNELAEEIRRCLRSPPPEVGVSPYPPVLIARHASCILAEVYASSNPLSALQLVDPPVTLARAPQRFPDAFPAEPDLELNFEAHFPVRVTWTEDELKWHADNGVAWYEAHRIEHAREDEAGECLDRYVWPTLDDGAQETLDWLENEVGFAAEHEAFEDEQDNEEVHSAPAQPTNEPPEWFAQGSYRFSPDGSKKMPLILDERHIQERFIRGSGPGGQAINKLSTNVELIHTPTGLRITCQATRSRQQNREFARRILSQKLEHLLKQTWHAGDDAPVRARSPSVLQSRWDKERKRKQNKKKKQRRRAQAED</sequence>
<organism evidence="7 8">
    <name type="scientific">Malassezia cuniculi</name>
    <dbReference type="NCBI Taxonomy" id="948313"/>
    <lineage>
        <taxon>Eukaryota</taxon>
        <taxon>Fungi</taxon>
        <taxon>Dikarya</taxon>
        <taxon>Basidiomycota</taxon>
        <taxon>Ustilaginomycotina</taxon>
        <taxon>Malasseziomycetes</taxon>
        <taxon>Malasseziales</taxon>
        <taxon>Malasseziaceae</taxon>
        <taxon>Malassezia</taxon>
    </lineage>
</organism>
<proteinExistence type="inferred from homology"/>
<feature type="region of interest" description="Disordered" evidence="5">
    <location>
        <begin position="330"/>
        <end position="372"/>
    </location>
</feature>
<feature type="domain" description="Prokaryotic-type class I peptide chain release factors" evidence="6">
    <location>
        <begin position="261"/>
        <end position="366"/>
    </location>
</feature>
<dbReference type="PANTHER" id="PTHR46203:SF1">
    <property type="entry name" value="MITOCHONDRIAL TRANSLATION RELEASE FACTOR IN RESCUE"/>
    <property type="match status" value="1"/>
</dbReference>
<evidence type="ECO:0000313" key="8">
    <source>
        <dbReference type="Proteomes" id="UP001219933"/>
    </source>
</evidence>
<evidence type="ECO:0000256" key="1">
    <source>
        <dbReference type="ARBA" id="ARBA00004173"/>
    </source>
</evidence>
<dbReference type="GO" id="GO:0003747">
    <property type="term" value="F:translation release factor activity"/>
    <property type="evidence" value="ECO:0007669"/>
    <property type="project" value="InterPro"/>
</dbReference>
<evidence type="ECO:0000259" key="6">
    <source>
        <dbReference type="Pfam" id="PF00472"/>
    </source>
</evidence>
<keyword evidence="4" id="KW-0496">Mitochondrion</keyword>
<dbReference type="InterPro" id="IPR045853">
    <property type="entry name" value="Pep_chain_release_fac_I_sf"/>
</dbReference>
<name>A0AAF0EU86_9BASI</name>
<accession>A0AAF0EU86</accession>
<dbReference type="Gene3D" id="3.30.160.20">
    <property type="match status" value="1"/>
</dbReference>
<dbReference type="Pfam" id="PF00472">
    <property type="entry name" value="RF-1"/>
    <property type="match status" value="1"/>
</dbReference>